<proteinExistence type="predicted"/>
<protein>
    <submittedName>
        <fullName evidence="1">Uncharacterized protein</fullName>
    </submittedName>
</protein>
<accession>A0ABN2HUR3</accession>
<evidence type="ECO:0000313" key="1">
    <source>
        <dbReference type="EMBL" id="GAA1693904.1"/>
    </source>
</evidence>
<gene>
    <name evidence="1" type="ORF">GCM10009765_48960</name>
</gene>
<evidence type="ECO:0000313" key="2">
    <source>
        <dbReference type="Proteomes" id="UP001500618"/>
    </source>
</evidence>
<sequence>MHAVRSLSHDLDVGRGVQDGSQPGAYDGLVVGHHNTHDLLLGPGPPSAQILAQRMARLTEVGRAIRTC</sequence>
<comment type="caution">
    <text evidence="1">The sequence shown here is derived from an EMBL/GenBank/DDBJ whole genome shotgun (WGS) entry which is preliminary data.</text>
</comment>
<dbReference type="Proteomes" id="UP001500618">
    <property type="component" value="Unassembled WGS sequence"/>
</dbReference>
<name>A0ABN2HUR3_9ACTN</name>
<reference evidence="1 2" key="1">
    <citation type="journal article" date="2019" name="Int. J. Syst. Evol. Microbiol.">
        <title>The Global Catalogue of Microorganisms (GCM) 10K type strain sequencing project: providing services to taxonomists for standard genome sequencing and annotation.</title>
        <authorList>
            <consortium name="The Broad Institute Genomics Platform"/>
            <consortium name="The Broad Institute Genome Sequencing Center for Infectious Disease"/>
            <person name="Wu L."/>
            <person name="Ma J."/>
        </authorList>
    </citation>
    <scope>NUCLEOTIDE SEQUENCE [LARGE SCALE GENOMIC DNA]</scope>
    <source>
        <strain evidence="1 2">JCM 14718</strain>
    </source>
</reference>
<keyword evidence="2" id="KW-1185">Reference proteome</keyword>
<organism evidence="1 2">
    <name type="scientific">Fodinicola feengrottensis</name>
    <dbReference type="NCBI Taxonomy" id="435914"/>
    <lineage>
        <taxon>Bacteria</taxon>
        <taxon>Bacillati</taxon>
        <taxon>Actinomycetota</taxon>
        <taxon>Actinomycetes</taxon>
        <taxon>Mycobacteriales</taxon>
        <taxon>Fodinicola</taxon>
    </lineage>
</organism>
<dbReference type="EMBL" id="BAAANY010000020">
    <property type="protein sequence ID" value="GAA1693904.1"/>
    <property type="molecule type" value="Genomic_DNA"/>
</dbReference>